<proteinExistence type="predicted"/>
<dbReference type="PANTHER" id="PTHR40459">
    <property type="entry name" value="CONSERVED HYPOTHETICAL ALANINE AND LEUCINE RICH PROTEIN"/>
    <property type="match status" value="1"/>
</dbReference>
<keyword evidence="3" id="KW-1185">Reference proteome</keyword>
<dbReference type="Pfam" id="PF10727">
    <property type="entry name" value="Rossmann-like"/>
    <property type="match status" value="1"/>
</dbReference>
<dbReference type="Proteomes" id="UP000242637">
    <property type="component" value="Chromosome 1"/>
</dbReference>
<dbReference type="EMBL" id="LT906453">
    <property type="protein sequence ID" value="SNV19250.1"/>
    <property type="molecule type" value="Genomic_DNA"/>
</dbReference>
<evidence type="ECO:0000259" key="1">
    <source>
        <dbReference type="Pfam" id="PF10727"/>
    </source>
</evidence>
<dbReference type="PANTHER" id="PTHR40459:SF1">
    <property type="entry name" value="CONSERVED HYPOTHETICAL ALANINE AND LEUCINE RICH PROTEIN"/>
    <property type="match status" value="1"/>
</dbReference>
<dbReference type="AlphaFoldDB" id="A0A239VAY9"/>
<organism evidence="2 3">
    <name type="scientific">Dermatophilus congolensis</name>
    <dbReference type="NCBI Taxonomy" id="1863"/>
    <lineage>
        <taxon>Bacteria</taxon>
        <taxon>Bacillati</taxon>
        <taxon>Actinomycetota</taxon>
        <taxon>Actinomycetes</taxon>
        <taxon>Micrococcales</taxon>
        <taxon>Dermatophilaceae</taxon>
        <taxon>Dermatophilus</taxon>
    </lineage>
</organism>
<gene>
    <name evidence="2" type="ORF">SAMEA4475696_00665</name>
</gene>
<reference evidence="2 3" key="1">
    <citation type="submission" date="2017-06" db="EMBL/GenBank/DDBJ databases">
        <authorList>
            <consortium name="Pathogen Informatics"/>
        </authorList>
    </citation>
    <scope>NUCLEOTIDE SEQUENCE [LARGE SCALE GENOMIC DNA]</scope>
    <source>
        <strain evidence="2 3">NCTC13039</strain>
    </source>
</reference>
<feature type="domain" description="Putative oxidoreductase/dehydrogenase Rossmann-like" evidence="1">
    <location>
        <begin position="3"/>
        <end position="125"/>
    </location>
</feature>
<protein>
    <submittedName>
        <fullName evidence="2">Uncharacterized conserved protein</fullName>
    </submittedName>
</protein>
<sequence length="299" mass="30932">MDRPARLAVGVVGMGRVGMVLGRALDQAGHTVGFVAPWQEDGCDEGLAGQWVPDAPVVDPVTAAASADLLLLAVPDERLPALVEHLVINGGFRPGQIVLHTGFTAGVSLMDQVVSEQILPVCVEPLVTFVGNSADVERFRGSPVLVSCLPELRPVGEALVIEMGAEPSFVAPDEVVRVRAALSYVEASLDAVVSGAKEMLSATGVDAVPHVLGVVLAGRADAMRRGEQPAARGALHGAEVVSADLRELGVVLGPVGQEVHVAAMRALVASAVFEGRLPAAGMAEILDVLHRPRSEGASE</sequence>
<accession>A0A239VAY9</accession>
<dbReference type="KEGG" id="dco:SAMEA4475696_0665"/>
<evidence type="ECO:0000313" key="2">
    <source>
        <dbReference type="EMBL" id="SNV19250.1"/>
    </source>
</evidence>
<dbReference type="InterPro" id="IPR036291">
    <property type="entry name" value="NAD(P)-bd_dom_sf"/>
</dbReference>
<dbReference type="STRING" id="1121387.GCA_000429885_01762"/>
<dbReference type="InterPro" id="IPR019665">
    <property type="entry name" value="OxRdtase/DH_put_Rossmann_dom"/>
</dbReference>
<dbReference type="Gene3D" id="3.40.50.720">
    <property type="entry name" value="NAD(P)-binding Rossmann-like Domain"/>
    <property type="match status" value="1"/>
</dbReference>
<evidence type="ECO:0000313" key="3">
    <source>
        <dbReference type="Proteomes" id="UP000242637"/>
    </source>
</evidence>
<dbReference type="SUPFAM" id="SSF51735">
    <property type="entry name" value="NAD(P)-binding Rossmann-fold domains"/>
    <property type="match status" value="1"/>
</dbReference>
<dbReference type="RefSeq" id="WP_084441215.1">
    <property type="nucleotide sequence ID" value="NZ_LT906453.1"/>
</dbReference>
<dbReference type="OrthoDB" id="8650434at2"/>
<name>A0A239VAY9_9MICO</name>
<dbReference type="GeneID" id="63458935"/>